<dbReference type="Pfam" id="PF01243">
    <property type="entry name" value="PNPOx_N"/>
    <property type="match status" value="1"/>
</dbReference>
<dbReference type="Gene3D" id="2.30.110.10">
    <property type="entry name" value="Electron Transport, Fmn-binding Protein, Chain A"/>
    <property type="match status" value="1"/>
</dbReference>
<reference evidence="3" key="1">
    <citation type="journal article" date="2019" name="Int. J. Syst. Evol. Microbiol.">
        <title>The Global Catalogue of Microorganisms (GCM) 10K type strain sequencing project: providing services to taxonomists for standard genome sequencing and annotation.</title>
        <authorList>
            <consortium name="The Broad Institute Genomics Platform"/>
            <consortium name="The Broad Institute Genome Sequencing Center for Infectious Disease"/>
            <person name="Wu L."/>
            <person name="Ma J."/>
        </authorList>
    </citation>
    <scope>NUCLEOTIDE SEQUENCE [LARGE SCALE GENOMIC DNA]</scope>
    <source>
        <strain evidence="3">JCM 16548</strain>
    </source>
</reference>
<dbReference type="InterPro" id="IPR011576">
    <property type="entry name" value="Pyridox_Oxase_N"/>
</dbReference>
<dbReference type="Proteomes" id="UP001500051">
    <property type="component" value="Unassembled WGS sequence"/>
</dbReference>
<evidence type="ECO:0000259" key="1">
    <source>
        <dbReference type="Pfam" id="PF01243"/>
    </source>
</evidence>
<protein>
    <submittedName>
        <fullName evidence="2">Pyridoxamine 5'-phosphate oxidase family protein</fullName>
    </submittedName>
</protein>
<gene>
    <name evidence="2" type="ORF">GCM10022204_17010</name>
</gene>
<name>A0ABP7D4L7_9ACTN</name>
<dbReference type="EMBL" id="BAAAYX010000004">
    <property type="protein sequence ID" value="GAA3700813.1"/>
    <property type="molecule type" value="Genomic_DNA"/>
</dbReference>
<proteinExistence type="predicted"/>
<sequence length="157" mass="17886">MDFTPLTADFLRFTTEITYCTVTTVDPAGRPRSRVLHPIFRVVDGQPEGWAVTDRTPVKTAHLATNPYVACFYWSPAQNTVAIDCTAGWVEDDETRQRVWDLFAAPEPPGWGDMSGYGDDGLHHPRFHVLRLEPYRVQILRAEQLASGDLTPRTWRR</sequence>
<dbReference type="SUPFAM" id="SSF50475">
    <property type="entry name" value="FMN-binding split barrel"/>
    <property type="match status" value="1"/>
</dbReference>
<feature type="domain" description="Pyridoxamine 5'-phosphate oxidase N-terminal" evidence="1">
    <location>
        <begin position="9"/>
        <end position="138"/>
    </location>
</feature>
<evidence type="ECO:0000313" key="2">
    <source>
        <dbReference type="EMBL" id="GAA3700813.1"/>
    </source>
</evidence>
<accession>A0ABP7D4L7</accession>
<organism evidence="2 3">
    <name type="scientific">Microlunatus aurantiacus</name>
    <dbReference type="NCBI Taxonomy" id="446786"/>
    <lineage>
        <taxon>Bacteria</taxon>
        <taxon>Bacillati</taxon>
        <taxon>Actinomycetota</taxon>
        <taxon>Actinomycetes</taxon>
        <taxon>Propionibacteriales</taxon>
        <taxon>Propionibacteriaceae</taxon>
        <taxon>Microlunatus</taxon>
    </lineage>
</organism>
<dbReference type="RefSeq" id="WP_344811895.1">
    <property type="nucleotide sequence ID" value="NZ_BAAAYX010000004.1"/>
</dbReference>
<keyword evidence="3" id="KW-1185">Reference proteome</keyword>
<comment type="caution">
    <text evidence="2">The sequence shown here is derived from an EMBL/GenBank/DDBJ whole genome shotgun (WGS) entry which is preliminary data.</text>
</comment>
<dbReference type="InterPro" id="IPR012349">
    <property type="entry name" value="Split_barrel_FMN-bd"/>
</dbReference>
<evidence type="ECO:0000313" key="3">
    <source>
        <dbReference type="Proteomes" id="UP001500051"/>
    </source>
</evidence>